<evidence type="ECO:0000313" key="2">
    <source>
        <dbReference type="Proteomes" id="UP000824120"/>
    </source>
</evidence>
<keyword evidence="2" id="KW-1185">Reference proteome</keyword>
<accession>A0A9J5XWF5</accession>
<dbReference type="Proteomes" id="UP000824120">
    <property type="component" value="Chromosome 8"/>
</dbReference>
<dbReference type="EMBL" id="JACXVP010000008">
    <property type="protein sequence ID" value="KAG5592189.1"/>
    <property type="molecule type" value="Genomic_DNA"/>
</dbReference>
<reference evidence="1 2" key="1">
    <citation type="submission" date="2020-09" db="EMBL/GenBank/DDBJ databases">
        <title>De no assembly of potato wild relative species, Solanum commersonii.</title>
        <authorList>
            <person name="Cho K."/>
        </authorList>
    </citation>
    <scope>NUCLEOTIDE SEQUENCE [LARGE SCALE GENOMIC DNA]</scope>
    <source>
        <strain evidence="1">LZ3.2</strain>
        <tissue evidence="1">Leaf</tissue>
    </source>
</reference>
<sequence>MTANNTNQNLELIHGVGNFPIHSKKPAIAAAVKKPLKFDPTDDIKKPFVNKHKSKPTKPRLMISNLLSKLRRSRRMRNFCKKEEKILLPREGGGEEEEEGGL</sequence>
<organism evidence="1 2">
    <name type="scientific">Solanum commersonii</name>
    <name type="common">Commerson's wild potato</name>
    <name type="synonym">Commerson's nightshade</name>
    <dbReference type="NCBI Taxonomy" id="4109"/>
    <lineage>
        <taxon>Eukaryota</taxon>
        <taxon>Viridiplantae</taxon>
        <taxon>Streptophyta</taxon>
        <taxon>Embryophyta</taxon>
        <taxon>Tracheophyta</taxon>
        <taxon>Spermatophyta</taxon>
        <taxon>Magnoliopsida</taxon>
        <taxon>eudicotyledons</taxon>
        <taxon>Gunneridae</taxon>
        <taxon>Pentapetalae</taxon>
        <taxon>asterids</taxon>
        <taxon>lamiids</taxon>
        <taxon>Solanales</taxon>
        <taxon>Solanaceae</taxon>
        <taxon>Solanoideae</taxon>
        <taxon>Solaneae</taxon>
        <taxon>Solanum</taxon>
    </lineage>
</organism>
<gene>
    <name evidence="1" type="ORF">H5410_042703</name>
</gene>
<proteinExistence type="predicted"/>
<evidence type="ECO:0000313" key="1">
    <source>
        <dbReference type="EMBL" id="KAG5592189.1"/>
    </source>
</evidence>
<protein>
    <submittedName>
        <fullName evidence="1">Uncharacterized protein</fullName>
    </submittedName>
</protein>
<dbReference type="AlphaFoldDB" id="A0A9J5XWF5"/>
<name>A0A9J5XWF5_SOLCO</name>
<comment type="caution">
    <text evidence="1">The sequence shown here is derived from an EMBL/GenBank/DDBJ whole genome shotgun (WGS) entry which is preliminary data.</text>
</comment>